<evidence type="ECO:0000313" key="2">
    <source>
        <dbReference type="Proteomes" id="UP000026915"/>
    </source>
</evidence>
<dbReference type="EMBL" id="CM001879">
    <property type="protein sequence ID" value="EOX91437.1"/>
    <property type="molecule type" value="Genomic_DNA"/>
</dbReference>
<evidence type="ECO:0000313" key="1">
    <source>
        <dbReference type="EMBL" id="EOX91437.1"/>
    </source>
</evidence>
<dbReference type="AlphaFoldDB" id="A0A061DGZ7"/>
<accession>A0A061DGZ7</accession>
<dbReference type="HOGENOM" id="CLU_2727280_0_0_1"/>
<protein>
    <submittedName>
        <fullName evidence="1">Uncharacterized protein</fullName>
    </submittedName>
</protein>
<organism evidence="1 2">
    <name type="scientific">Theobroma cacao</name>
    <name type="common">Cacao</name>
    <name type="synonym">Cocoa</name>
    <dbReference type="NCBI Taxonomy" id="3641"/>
    <lineage>
        <taxon>Eukaryota</taxon>
        <taxon>Viridiplantae</taxon>
        <taxon>Streptophyta</taxon>
        <taxon>Embryophyta</taxon>
        <taxon>Tracheophyta</taxon>
        <taxon>Spermatophyta</taxon>
        <taxon>Magnoliopsida</taxon>
        <taxon>eudicotyledons</taxon>
        <taxon>Gunneridae</taxon>
        <taxon>Pentapetalae</taxon>
        <taxon>rosids</taxon>
        <taxon>malvids</taxon>
        <taxon>Malvales</taxon>
        <taxon>Malvaceae</taxon>
        <taxon>Byttnerioideae</taxon>
        <taxon>Theobroma</taxon>
    </lineage>
</organism>
<name>A0A061DGZ7_THECC</name>
<dbReference type="Gramene" id="EOX91437">
    <property type="protein sequence ID" value="EOX91437"/>
    <property type="gene ID" value="TCM_000634"/>
</dbReference>
<dbReference type="InParanoid" id="A0A061DGZ7"/>
<reference evidence="1 2" key="1">
    <citation type="journal article" date="2013" name="Genome Biol.">
        <title>The genome sequence of the most widely cultivated cacao type and its use to identify candidate genes regulating pod color.</title>
        <authorList>
            <person name="Motamayor J.C."/>
            <person name="Mockaitis K."/>
            <person name="Schmutz J."/>
            <person name="Haiminen N."/>
            <person name="Iii D.L."/>
            <person name="Cornejo O."/>
            <person name="Findley S.D."/>
            <person name="Zheng P."/>
            <person name="Utro F."/>
            <person name="Royaert S."/>
            <person name="Saski C."/>
            <person name="Jenkins J."/>
            <person name="Podicheti R."/>
            <person name="Zhao M."/>
            <person name="Scheffler B.E."/>
            <person name="Stack J.C."/>
            <person name="Feltus F.A."/>
            <person name="Mustiga G.M."/>
            <person name="Amores F."/>
            <person name="Phillips W."/>
            <person name="Marelli J.P."/>
            <person name="May G.D."/>
            <person name="Shapiro H."/>
            <person name="Ma J."/>
            <person name="Bustamante C.D."/>
            <person name="Schnell R.J."/>
            <person name="Main D."/>
            <person name="Gilbert D."/>
            <person name="Parida L."/>
            <person name="Kuhn D.N."/>
        </authorList>
    </citation>
    <scope>NUCLEOTIDE SEQUENCE [LARGE SCALE GENOMIC DNA]</scope>
    <source>
        <strain evidence="2">cv. Matina 1-6</strain>
    </source>
</reference>
<gene>
    <name evidence="1" type="ORF">TCM_000634</name>
</gene>
<dbReference type="Proteomes" id="UP000026915">
    <property type="component" value="Chromosome 1"/>
</dbReference>
<proteinExistence type="predicted"/>
<sequence length="72" mass="8345">MCQFFEDMKKSLLAQVYFGCQSWGNTLNLYCTFEGLYQARFALSGRTVQALLQTPFKSKIQSRDSRESKFLS</sequence>
<keyword evidence="2" id="KW-1185">Reference proteome</keyword>